<dbReference type="Pfam" id="PF00528">
    <property type="entry name" value="BPD_transp_1"/>
    <property type="match status" value="1"/>
</dbReference>
<feature type="transmembrane region" description="Helical" evidence="7">
    <location>
        <begin position="91"/>
        <end position="113"/>
    </location>
</feature>
<sequence length="251" mass="26365">MIGRSVAGLAGFLALWEVAGRSGVVKAGVLPPASVVLVRFMALFTDREFITEAASTIVSWPIALALASAIAIPLGMVLGRFRPLRLSIGPVVEFLRPLPTVALIPLVTLVLGGGAQTKIALAVFASVWPILFNTMYAVGEIDRQLLETARAFRVGPMRLASGVILPAVAPFALTGIRLSAAVALIVLVSTEYYTSSVGIGHFVSHWGTTSLRMDLVLASVVFVGLAGYLVNTGLLAAQRRWMGWAATGGAI</sequence>
<feature type="transmembrane region" description="Helical" evidence="7">
    <location>
        <begin position="159"/>
        <end position="188"/>
    </location>
</feature>
<keyword evidence="6 7" id="KW-0472">Membrane</keyword>
<dbReference type="SUPFAM" id="SSF161098">
    <property type="entry name" value="MetI-like"/>
    <property type="match status" value="1"/>
</dbReference>
<dbReference type="Proteomes" id="UP001597417">
    <property type="component" value="Unassembled WGS sequence"/>
</dbReference>
<evidence type="ECO:0000259" key="8">
    <source>
        <dbReference type="PROSITE" id="PS50928"/>
    </source>
</evidence>
<organism evidence="9 10">
    <name type="scientific">Amycolatopsis pigmentata</name>
    <dbReference type="NCBI Taxonomy" id="450801"/>
    <lineage>
        <taxon>Bacteria</taxon>
        <taxon>Bacillati</taxon>
        <taxon>Actinomycetota</taxon>
        <taxon>Actinomycetes</taxon>
        <taxon>Pseudonocardiales</taxon>
        <taxon>Pseudonocardiaceae</taxon>
        <taxon>Amycolatopsis</taxon>
    </lineage>
</organism>
<keyword evidence="10" id="KW-1185">Reference proteome</keyword>
<feature type="transmembrane region" description="Helical" evidence="7">
    <location>
        <begin position="215"/>
        <end position="237"/>
    </location>
</feature>
<keyword evidence="3" id="KW-1003">Cell membrane</keyword>
<evidence type="ECO:0000256" key="6">
    <source>
        <dbReference type="ARBA" id="ARBA00023136"/>
    </source>
</evidence>
<evidence type="ECO:0000256" key="3">
    <source>
        <dbReference type="ARBA" id="ARBA00022475"/>
    </source>
</evidence>
<proteinExistence type="inferred from homology"/>
<accession>A0ABW5FQZ1</accession>
<keyword evidence="5 7" id="KW-1133">Transmembrane helix</keyword>
<dbReference type="RefSeq" id="WP_378265194.1">
    <property type="nucleotide sequence ID" value="NZ_JBHUKR010000007.1"/>
</dbReference>
<evidence type="ECO:0000256" key="4">
    <source>
        <dbReference type="ARBA" id="ARBA00022692"/>
    </source>
</evidence>
<dbReference type="PROSITE" id="PS50928">
    <property type="entry name" value="ABC_TM1"/>
    <property type="match status" value="1"/>
</dbReference>
<comment type="caution">
    <text evidence="9">The sequence shown here is derived from an EMBL/GenBank/DDBJ whole genome shotgun (WGS) entry which is preliminary data.</text>
</comment>
<dbReference type="PANTHER" id="PTHR30151">
    <property type="entry name" value="ALKANE SULFONATE ABC TRANSPORTER-RELATED, MEMBRANE SUBUNIT"/>
    <property type="match status" value="1"/>
</dbReference>
<feature type="domain" description="ABC transmembrane type-1" evidence="8">
    <location>
        <begin position="53"/>
        <end position="234"/>
    </location>
</feature>
<name>A0ABW5FQZ1_9PSEU</name>
<dbReference type="PANTHER" id="PTHR30151:SF0">
    <property type="entry name" value="ABC TRANSPORTER PERMEASE PROTEIN MJ0413-RELATED"/>
    <property type="match status" value="1"/>
</dbReference>
<gene>
    <name evidence="9" type="ORF">ACFSXZ_13980</name>
</gene>
<comment type="subcellular location">
    <subcellularLocation>
        <location evidence="1 7">Cell membrane</location>
        <topology evidence="1 7">Multi-pass membrane protein</topology>
    </subcellularLocation>
</comment>
<evidence type="ECO:0000256" key="5">
    <source>
        <dbReference type="ARBA" id="ARBA00022989"/>
    </source>
</evidence>
<evidence type="ECO:0000256" key="7">
    <source>
        <dbReference type="RuleBase" id="RU363032"/>
    </source>
</evidence>
<comment type="similarity">
    <text evidence="7">Belongs to the binding-protein-dependent transport system permease family.</text>
</comment>
<dbReference type="CDD" id="cd06261">
    <property type="entry name" value="TM_PBP2"/>
    <property type="match status" value="1"/>
</dbReference>
<feature type="transmembrane region" description="Helical" evidence="7">
    <location>
        <begin position="57"/>
        <end position="79"/>
    </location>
</feature>
<dbReference type="InterPro" id="IPR000515">
    <property type="entry name" value="MetI-like"/>
</dbReference>
<keyword evidence="2 7" id="KW-0813">Transport</keyword>
<evidence type="ECO:0000256" key="2">
    <source>
        <dbReference type="ARBA" id="ARBA00022448"/>
    </source>
</evidence>
<evidence type="ECO:0000313" key="10">
    <source>
        <dbReference type="Proteomes" id="UP001597417"/>
    </source>
</evidence>
<feature type="transmembrane region" description="Helical" evidence="7">
    <location>
        <begin position="119"/>
        <end position="138"/>
    </location>
</feature>
<reference evidence="10" key="1">
    <citation type="journal article" date="2019" name="Int. J. Syst. Evol. Microbiol.">
        <title>The Global Catalogue of Microorganisms (GCM) 10K type strain sequencing project: providing services to taxonomists for standard genome sequencing and annotation.</title>
        <authorList>
            <consortium name="The Broad Institute Genomics Platform"/>
            <consortium name="The Broad Institute Genome Sequencing Center for Infectious Disease"/>
            <person name="Wu L."/>
            <person name="Ma J."/>
        </authorList>
    </citation>
    <scope>NUCLEOTIDE SEQUENCE [LARGE SCALE GENOMIC DNA]</scope>
    <source>
        <strain evidence="10">CGMCC 4.7645</strain>
    </source>
</reference>
<evidence type="ECO:0000313" key="9">
    <source>
        <dbReference type="EMBL" id="MFD2417435.1"/>
    </source>
</evidence>
<protein>
    <submittedName>
        <fullName evidence="9">ABC transporter permease</fullName>
    </submittedName>
</protein>
<evidence type="ECO:0000256" key="1">
    <source>
        <dbReference type="ARBA" id="ARBA00004651"/>
    </source>
</evidence>
<keyword evidence="4 7" id="KW-0812">Transmembrane</keyword>
<dbReference type="EMBL" id="JBHUKR010000007">
    <property type="protein sequence ID" value="MFD2417435.1"/>
    <property type="molecule type" value="Genomic_DNA"/>
</dbReference>
<dbReference type="Gene3D" id="1.10.3720.10">
    <property type="entry name" value="MetI-like"/>
    <property type="match status" value="1"/>
</dbReference>
<dbReference type="InterPro" id="IPR035906">
    <property type="entry name" value="MetI-like_sf"/>
</dbReference>